<dbReference type="InterPro" id="IPR014810">
    <property type="entry name" value="Fcf2_C"/>
</dbReference>
<feature type="domain" description="Fcf2 pre-rRNA processing C-terminal" evidence="4">
    <location>
        <begin position="109"/>
        <end position="204"/>
    </location>
</feature>
<evidence type="ECO:0000313" key="5">
    <source>
        <dbReference type="EMBL" id="KAL1608350.1"/>
    </source>
</evidence>
<name>A0ABR3RVA4_9PLEO</name>
<evidence type="ECO:0000259" key="4">
    <source>
        <dbReference type="Pfam" id="PF08698"/>
    </source>
</evidence>
<dbReference type="EMBL" id="JAKJXO020000003">
    <property type="protein sequence ID" value="KAL1608350.1"/>
    <property type="molecule type" value="Genomic_DNA"/>
</dbReference>
<dbReference type="Pfam" id="PF08698">
    <property type="entry name" value="Fcf2"/>
    <property type="match status" value="1"/>
</dbReference>
<gene>
    <name evidence="5" type="primary">fcf2</name>
    <name evidence="5" type="ORF">SLS60_003291</name>
</gene>
<evidence type="ECO:0000256" key="3">
    <source>
        <dbReference type="SAM" id="MobiDB-lite"/>
    </source>
</evidence>
<organism evidence="5 6">
    <name type="scientific">Paraconiothyrium brasiliense</name>
    <dbReference type="NCBI Taxonomy" id="300254"/>
    <lineage>
        <taxon>Eukaryota</taxon>
        <taxon>Fungi</taxon>
        <taxon>Dikarya</taxon>
        <taxon>Ascomycota</taxon>
        <taxon>Pezizomycotina</taxon>
        <taxon>Dothideomycetes</taxon>
        <taxon>Pleosporomycetidae</taxon>
        <taxon>Pleosporales</taxon>
        <taxon>Massarineae</taxon>
        <taxon>Didymosphaeriaceae</taxon>
        <taxon>Paraconiothyrium</taxon>
    </lineage>
</organism>
<evidence type="ECO:0000256" key="1">
    <source>
        <dbReference type="ARBA" id="ARBA00004604"/>
    </source>
</evidence>
<dbReference type="Proteomes" id="UP001521785">
    <property type="component" value="Unassembled WGS sequence"/>
</dbReference>
<accession>A0ABR3RVA4</accession>
<comment type="subcellular location">
    <subcellularLocation>
        <location evidence="1">Nucleus</location>
        <location evidence="1">Nucleolus</location>
    </subcellularLocation>
</comment>
<keyword evidence="2" id="KW-0539">Nucleus</keyword>
<keyword evidence="6" id="KW-1185">Reference proteome</keyword>
<feature type="region of interest" description="Disordered" evidence="3">
    <location>
        <begin position="1"/>
        <end position="21"/>
    </location>
</feature>
<evidence type="ECO:0000256" key="2">
    <source>
        <dbReference type="ARBA" id="ARBA00023242"/>
    </source>
</evidence>
<evidence type="ECO:0000313" key="6">
    <source>
        <dbReference type="Proteomes" id="UP001521785"/>
    </source>
</evidence>
<reference evidence="5 6" key="1">
    <citation type="submission" date="2024-02" db="EMBL/GenBank/DDBJ databases">
        <title>De novo assembly and annotation of 12 fungi associated with fruit tree decline syndrome in Ontario, Canada.</title>
        <authorList>
            <person name="Sulman M."/>
            <person name="Ellouze W."/>
            <person name="Ilyukhin E."/>
        </authorList>
    </citation>
    <scope>NUCLEOTIDE SEQUENCE [LARGE SCALE GENOMIC DNA]</scope>
    <source>
        <strain evidence="5 6">M42-189</strain>
    </source>
</reference>
<dbReference type="PANTHER" id="PTHR21686">
    <property type="entry name" value="DEOXYNUCLEOTIDYLTRANSFERASE TERMINAL-INTERACTING PROTEIN 2"/>
    <property type="match status" value="1"/>
</dbReference>
<proteinExistence type="predicted"/>
<sequence length="235" mass="26613">MADMVSLPAHPPLVGDDTDEELTDEQVRELLAEAAERMRAKATQPINHAPFKLPKLNPGHIADAYSKTQGAITKLDASKLLPKKEQALANGIKKIEDPVQLKKQKKEEKKATAGSDWFNLPRTEMTPELRRDLQLLKMRNVLDPKRHYKKSDSKSDIPAFSQVGTIIEGPTEFYSGRINNKDRHRTLVEEVLAQEEQSGKFKSKYENIIKSKTSGKKAFYKALQEKRRKGKVVKP</sequence>
<comment type="caution">
    <text evidence="5">The sequence shown here is derived from an EMBL/GenBank/DDBJ whole genome shotgun (WGS) entry which is preliminary data.</text>
</comment>
<protein>
    <submittedName>
        <fullName evidence="5">dTDP-fucopyranose mutase</fullName>
    </submittedName>
</protein>
<dbReference type="PANTHER" id="PTHR21686:SF12">
    <property type="entry name" value="DEOXYNUCLEOTIDYLTRANSFERASE TERMINAL-INTERACTING PROTEIN 2"/>
    <property type="match status" value="1"/>
</dbReference>
<dbReference type="InterPro" id="IPR039883">
    <property type="entry name" value="Fcf2/DNTTIP2"/>
</dbReference>